<name>A0A8X6FI87_TRICU</name>
<comment type="caution">
    <text evidence="1">The sequence shown here is derived from an EMBL/GenBank/DDBJ whole genome shotgun (WGS) entry which is preliminary data.</text>
</comment>
<gene>
    <name evidence="1" type="primary">AVEN_231081_1</name>
    <name evidence="1" type="ORF">TNCT_199321</name>
</gene>
<organism evidence="1 2">
    <name type="scientific">Trichonephila clavata</name>
    <name type="common">Joro spider</name>
    <name type="synonym">Nephila clavata</name>
    <dbReference type="NCBI Taxonomy" id="2740835"/>
    <lineage>
        <taxon>Eukaryota</taxon>
        <taxon>Metazoa</taxon>
        <taxon>Ecdysozoa</taxon>
        <taxon>Arthropoda</taxon>
        <taxon>Chelicerata</taxon>
        <taxon>Arachnida</taxon>
        <taxon>Araneae</taxon>
        <taxon>Araneomorphae</taxon>
        <taxon>Entelegynae</taxon>
        <taxon>Araneoidea</taxon>
        <taxon>Nephilidae</taxon>
        <taxon>Trichonephila</taxon>
    </lineage>
</organism>
<dbReference type="Proteomes" id="UP000887116">
    <property type="component" value="Unassembled WGS sequence"/>
</dbReference>
<dbReference type="EMBL" id="BMAO01032250">
    <property type="protein sequence ID" value="GFQ80858.1"/>
    <property type="molecule type" value="Genomic_DNA"/>
</dbReference>
<accession>A0A8X6FI87</accession>
<dbReference type="AlphaFoldDB" id="A0A8X6FI87"/>
<sequence>MPRRRASPSRGPSKVPILYVYEMLTDFTSQNPEDMKKLVSMGYLESIAVDLQSLVPVTKLKSFFRHAKTFTEFKANYLQTIPDEYWINTLHENPRVMPYIRRYLSTSPPSSRSPSPRRRLKMKAFVGPARMSDVSDDESVISIDPLNDECDNTNVNLPKPLCQGIRRVCRYYDKDRRYRPYDRDSSENDQYAFNLSYS</sequence>
<keyword evidence="2" id="KW-1185">Reference proteome</keyword>
<protein>
    <submittedName>
        <fullName evidence="1">Uncharacterized protein</fullName>
    </submittedName>
</protein>
<reference evidence="1" key="1">
    <citation type="submission" date="2020-07" db="EMBL/GenBank/DDBJ databases">
        <title>Multicomponent nature underlies the extraordinary mechanical properties of spider dragline silk.</title>
        <authorList>
            <person name="Kono N."/>
            <person name="Nakamura H."/>
            <person name="Mori M."/>
            <person name="Yoshida Y."/>
            <person name="Ohtoshi R."/>
            <person name="Malay A.D."/>
            <person name="Moran D.A.P."/>
            <person name="Tomita M."/>
            <person name="Numata K."/>
            <person name="Arakawa K."/>
        </authorList>
    </citation>
    <scope>NUCLEOTIDE SEQUENCE</scope>
</reference>
<proteinExistence type="predicted"/>
<evidence type="ECO:0000313" key="1">
    <source>
        <dbReference type="EMBL" id="GFQ80858.1"/>
    </source>
</evidence>
<evidence type="ECO:0000313" key="2">
    <source>
        <dbReference type="Proteomes" id="UP000887116"/>
    </source>
</evidence>